<dbReference type="Proteomes" id="UP001500618">
    <property type="component" value="Unassembled WGS sequence"/>
</dbReference>
<organism evidence="4 5">
    <name type="scientific">Fodinicola feengrottensis</name>
    <dbReference type="NCBI Taxonomy" id="435914"/>
    <lineage>
        <taxon>Bacteria</taxon>
        <taxon>Bacillati</taxon>
        <taxon>Actinomycetota</taxon>
        <taxon>Actinomycetes</taxon>
        <taxon>Mycobacteriales</taxon>
        <taxon>Fodinicola</taxon>
    </lineage>
</organism>
<feature type="compositionally biased region" description="Polar residues" evidence="1">
    <location>
        <begin position="170"/>
        <end position="182"/>
    </location>
</feature>
<evidence type="ECO:0000259" key="3">
    <source>
        <dbReference type="Pfam" id="PF13406"/>
    </source>
</evidence>
<dbReference type="EMBL" id="BAAANY010000001">
    <property type="protein sequence ID" value="GAA1656039.1"/>
    <property type="molecule type" value="Genomic_DNA"/>
</dbReference>
<feature type="domain" description="Transglycosylase SLT" evidence="3">
    <location>
        <begin position="290"/>
        <end position="358"/>
    </location>
</feature>
<dbReference type="RefSeq" id="WP_344306178.1">
    <property type="nucleotide sequence ID" value="NZ_BAAANY010000001.1"/>
</dbReference>
<keyword evidence="2" id="KW-0812">Transmembrane</keyword>
<sequence length="374" mass="40085">MTPPLQLFSRRKPPASAPPVPPVDLVKRVEPPAPPAVDLVKRSDSGATKVDLVKAATVVAVGEKPKLSWRERRKAAKKVVLPPKETEDEPWVMPALPRKPRLADLRDRRGRARRALAFRSLGYLGIALIIAGVSFLLVPQIRARDTAAQIPPVPQPSQSTPDQAGPVPNTDPTPSVAPQASTPAVNTTQINPAAYGPWAQSLTAKLDIPVVALQAYAYAQYQENLAAPGCHISWTLLAGIGRAESDHGREGGAVLQPDGSSSKPIIGIQLTAIKDTDGGLIDGDKVYDRAVGPMQFIPSTWKLYAVDANGDGKADPFNINDASLASARLLCSDNRDLKTGVGWGAAVYSYNHLNSYVENVYKYADQYARESLAS</sequence>
<keyword evidence="2" id="KW-1133">Transmembrane helix</keyword>
<name>A0ABN2FQ21_9ACTN</name>
<keyword evidence="5" id="KW-1185">Reference proteome</keyword>
<dbReference type="SUPFAM" id="SSF53955">
    <property type="entry name" value="Lysozyme-like"/>
    <property type="match status" value="1"/>
</dbReference>
<dbReference type="InterPro" id="IPR043426">
    <property type="entry name" value="MltB-like"/>
</dbReference>
<evidence type="ECO:0000313" key="4">
    <source>
        <dbReference type="EMBL" id="GAA1656039.1"/>
    </source>
</evidence>
<dbReference type="PANTHER" id="PTHR30163:SF8">
    <property type="entry name" value="LYTIC MUREIN TRANSGLYCOSYLASE"/>
    <property type="match status" value="1"/>
</dbReference>
<feature type="transmembrane region" description="Helical" evidence="2">
    <location>
        <begin position="116"/>
        <end position="138"/>
    </location>
</feature>
<feature type="region of interest" description="Disordered" evidence="1">
    <location>
        <begin position="149"/>
        <end position="182"/>
    </location>
</feature>
<evidence type="ECO:0000256" key="1">
    <source>
        <dbReference type="SAM" id="MobiDB-lite"/>
    </source>
</evidence>
<proteinExistence type="predicted"/>
<evidence type="ECO:0000313" key="5">
    <source>
        <dbReference type="Proteomes" id="UP001500618"/>
    </source>
</evidence>
<dbReference type="Pfam" id="PF13406">
    <property type="entry name" value="SLT_2"/>
    <property type="match status" value="1"/>
</dbReference>
<protein>
    <recommendedName>
        <fullName evidence="3">Transglycosylase SLT domain-containing protein</fullName>
    </recommendedName>
</protein>
<feature type="region of interest" description="Disordered" evidence="1">
    <location>
        <begin position="1"/>
        <end position="29"/>
    </location>
</feature>
<accession>A0ABN2FQ21</accession>
<evidence type="ECO:0000256" key="2">
    <source>
        <dbReference type="SAM" id="Phobius"/>
    </source>
</evidence>
<reference evidence="4 5" key="1">
    <citation type="journal article" date="2019" name="Int. J. Syst. Evol. Microbiol.">
        <title>The Global Catalogue of Microorganisms (GCM) 10K type strain sequencing project: providing services to taxonomists for standard genome sequencing and annotation.</title>
        <authorList>
            <consortium name="The Broad Institute Genomics Platform"/>
            <consortium name="The Broad Institute Genome Sequencing Center for Infectious Disease"/>
            <person name="Wu L."/>
            <person name="Ma J."/>
        </authorList>
    </citation>
    <scope>NUCLEOTIDE SEQUENCE [LARGE SCALE GENOMIC DNA]</scope>
    <source>
        <strain evidence="4 5">JCM 14718</strain>
    </source>
</reference>
<dbReference type="CDD" id="cd13399">
    <property type="entry name" value="Slt35-like"/>
    <property type="match status" value="1"/>
</dbReference>
<dbReference type="InterPro" id="IPR031304">
    <property type="entry name" value="SLT_2"/>
</dbReference>
<dbReference type="Gene3D" id="1.10.530.10">
    <property type="match status" value="1"/>
</dbReference>
<comment type="caution">
    <text evidence="4">The sequence shown here is derived from an EMBL/GenBank/DDBJ whole genome shotgun (WGS) entry which is preliminary data.</text>
</comment>
<gene>
    <name evidence="4" type="ORF">GCM10009765_01610</name>
</gene>
<keyword evidence="2" id="KW-0472">Membrane</keyword>
<dbReference type="InterPro" id="IPR023346">
    <property type="entry name" value="Lysozyme-like_dom_sf"/>
</dbReference>
<dbReference type="PANTHER" id="PTHR30163">
    <property type="entry name" value="MEMBRANE-BOUND LYTIC MUREIN TRANSGLYCOSYLASE B"/>
    <property type="match status" value="1"/>
</dbReference>